<reference evidence="1" key="1">
    <citation type="submission" date="2021-10" db="EMBL/GenBank/DDBJ databases">
        <title>Anaerobic single-cell dispensing facilitates the cultivation of human gut bacteria.</title>
        <authorList>
            <person name="Afrizal A."/>
        </authorList>
    </citation>
    <scope>NUCLEOTIDE SEQUENCE</scope>
    <source>
        <strain evidence="1">CLA-AA-H204</strain>
    </source>
</reference>
<comment type="caution">
    <text evidence="1">The sequence shown here is derived from an EMBL/GenBank/DDBJ whole genome shotgun (WGS) entry which is preliminary data.</text>
</comment>
<dbReference type="AlphaFoldDB" id="A0AAW4WCA8"/>
<name>A0AAW4WCA8_9FIRM</name>
<proteinExistence type="predicted"/>
<gene>
    <name evidence="1" type="ORF">LKD47_01430</name>
</gene>
<evidence type="ECO:0000313" key="2">
    <source>
        <dbReference type="Proteomes" id="UP001198893"/>
    </source>
</evidence>
<dbReference type="RefSeq" id="WP_227709476.1">
    <property type="nucleotide sequence ID" value="NZ_JAJEQW010000001.1"/>
</dbReference>
<sequence>MSFDMEYYNRFPTVLKNALINGTVKFPDSLQCEYEDLVVYRGVSYSKNKTTIDKSDFFSNMERNLINPMVPVDSKNMSSYSCSCYLNIDEMRVCAKFPRKNKAIAKGIIQKEYGPIDINNATSHVDWYLFDEIDPSEKFEVVEKWEKNG</sequence>
<organism evidence="1 2">
    <name type="scientific">Roseburia amylophila</name>
    <dbReference type="NCBI Taxonomy" id="2981794"/>
    <lineage>
        <taxon>Bacteria</taxon>
        <taxon>Bacillati</taxon>
        <taxon>Bacillota</taxon>
        <taxon>Clostridia</taxon>
        <taxon>Lachnospirales</taxon>
        <taxon>Lachnospiraceae</taxon>
        <taxon>Roseburia</taxon>
    </lineage>
</organism>
<protein>
    <submittedName>
        <fullName evidence="1">Uncharacterized protein</fullName>
    </submittedName>
</protein>
<dbReference type="Proteomes" id="UP001198893">
    <property type="component" value="Unassembled WGS sequence"/>
</dbReference>
<evidence type="ECO:0000313" key="1">
    <source>
        <dbReference type="EMBL" id="MCC2240964.1"/>
    </source>
</evidence>
<accession>A0AAW4WCA8</accession>
<dbReference type="EMBL" id="JAJEQW010000001">
    <property type="protein sequence ID" value="MCC2240964.1"/>
    <property type="molecule type" value="Genomic_DNA"/>
</dbReference>